<dbReference type="NCBIfam" id="TIGR00338">
    <property type="entry name" value="serB"/>
    <property type="match status" value="1"/>
</dbReference>
<dbReference type="PANTHER" id="PTHR43344">
    <property type="entry name" value="PHOSPHOSERINE PHOSPHATASE"/>
    <property type="match status" value="1"/>
</dbReference>
<dbReference type="AlphaFoldDB" id="A0A133VJ42"/>
<comment type="pathway">
    <text evidence="2">Amino-acid biosynthesis; L-serine biosynthesis; L-serine from 3-phospho-D-glycerate: step 3/3.</text>
</comment>
<gene>
    <name evidence="11" type="ORF">AKJ53_00230</name>
</gene>
<evidence type="ECO:0000256" key="2">
    <source>
        <dbReference type="ARBA" id="ARBA00005135"/>
    </source>
</evidence>
<evidence type="ECO:0000256" key="6">
    <source>
        <dbReference type="ARBA" id="ARBA00022723"/>
    </source>
</evidence>
<dbReference type="Proteomes" id="UP000070491">
    <property type="component" value="Unassembled WGS sequence"/>
</dbReference>
<dbReference type="GO" id="GO:0036424">
    <property type="term" value="F:L-phosphoserine phosphatase activity"/>
    <property type="evidence" value="ECO:0007669"/>
    <property type="project" value="InterPro"/>
</dbReference>
<dbReference type="PANTHER" id="PTHR43344:SF2">
    <property type="entry name" value="PHOSPHOSERINE PHOSPHATASE"/>
    <property type="match status" value="1"/>
</dbReference>
<evidence type="ECO:0000256" key="7">
    <source>
        <dbReference type="ARBA" id="ARBA00022801"/>
    </source>
</evidence>
<evidence type="ECO:0000313" key="12">
    <source>
        <dbReference type="Proteomes" id="UP000070491"/>
    </source>
</evidence>
<keyword evidence="8" id="KW-0460">Magnesium</keyword>
<proteinExistence type="inferred from homology"/>
<dbReference type="GO" id="GO:0005737">
    <property type="term" value="C:cytoplasm"/>
    <property type="evidence" value="ECO:0007669"/>
    <property type="project" value="TreeGrafter"/>
</dbReference>
<evidence type="ECO:0000256" key="1">
    <source>
        <dbReference type="ARBA" id="ARBA00001946"/>
    </source>
</evidence>
<dbReference type="Gene3D" id="3.40.50.1000">
    <property type="entry name" value="HAD superfamily/HAD-like"/>
    <property type="match status" value="1"/>
</dbReference>
<dbReference type="SUPFAM" id="SSF56784">
    <property type="entry name" value="HAD-like"/>
    <property type="match status" value="1"/>
</dbReference>
<dbReference type="InterPro" id="IPR004469">
    <property type="entry name" value="PSP"/>
</dbReference>
<evidence type="ECO:0000256" key="3">
    <source>
        <dbReference type="ARBA" id="ARBA00009184"/>
    </source>
</evidence>
<reference evidence="11 12" key="1">
    <citation type="journal article" date="2016" name="Sci. Rep.">
        <title>Metabolic traits of an uncultured archaeal lineage -MSBL1- from brine pools of the Red Sea.</title>
        <authorList>
            <person name="Mwirichia R."/>
            <person name="Alam I."/>
            <person name="Rashid M."/>
            <person name="Vinu M."/>
            <person name="Ba-Alawi W."/>
            <person name="Anthony Kamau A."/>
            <person name="Kamanda Ngugi D."/>
            <person name="Goker M."/>
            <person name="Klenk H.P."/>
            <person name="Bajic V."/>
            <person name="Stingl U."/>
        </authorList>
    </citation>
    <scope>NUCLEOTIDE SEQUENCE [LARGE SCALE GENOMIC DNA]</scope>
    <source>
        <strain evidence="11">SCGC-AAA382F02</strain>
    </source>
</reference>
<dbReference type="InterPro" id="IPR036412">
    <property type="entry name" value="HAD-like_sf"/>
</dbReference>
<keyword evidence="12" id="KW-1185">Reference proteome</keyword>
<evidence type="ECO:0000256" key="9">
    <source>
        <dbReference type="ARBA" id="ARBA00023299"/>
    </source>
</evidence>
<dbReference type="Pfam" id="PF00702">
    <property type="entry name" value="Hydrolase"/>
    <property type="match status" value="1"/>
</dbReference>
<sequence>MGILISDMEGVLIDGEFLPILAEHQGKAKEVQEITEKGIKGEISWKEGLKKRIELLKGASYEDAKKISENMSYMKGAHELCKGLKEKGYTLIGVTGGFKLFAERAKEELGLDYVFSNELQFEDGELKGLKNIRVTEDKIEGLDELIKENGFSEEDTTTLADGANNLKLFSYANRTVAFNAQPIIKENADLVVESRDLDDVLELLPQNK</sequence>
<dbReference type="InterPro" id="IPR023214">
    <property type="entry name" value="HAD_sf"/>
</dbReference>
<dbReference type="InterPro" id="IPR050582">
    <property type="entry name" value="HAD-like_SerB"/>
</dbReference>
<protein>
    <recommendedName>
        <fullName evidence="4">phosphoserine phosphatase</fullName>
        <ecNumber evidence="4">3.1.3.3</ecNumber>
    </recommendedName>
    <alternativeName>
        <fullName evidence="10">O-phosphoserine phosphohydrolase</fullName>
    </alternativeName>
</protein>
<dbReference type="GO" id="GO:0000287">
    <property type="term" value="F:magnesium ion binding"/>
    <property type="evidence" value="ECO:0007669"/>
    <property type="project" value="TreeGrafter"/>
</dbReference>
<evidence type="ECO:0000313" key="11">
    <source>
        <dbReference type="EMBL" id="KXB06463.1"/>
    </source>
</evidence>
<name>A0A133VJ42_9EURY</name>
<dbReference type="NCBIfam" id="TIGR01488">
    <property type="entry name" value="HAD-SF-IB"/>
    <property type="match status" value="1"/>
</dbReference>
<keyword evidence="7" id="KW-0378">Hydrolase</keyword>
<keyword evidence="5" id="KW-0028">Amino-acid biosynthesis</keyword>
<keyword evidence="9" id="KW-0718">Serine biosynthesis</keyword>
<dbReference type="GO" id="GO:0006564">
    <property type="term" value="P:L-serine biosynthetic process"/>
    <property type="evidence" value="ECO:0007669"/>
    <property type="project" value="UniProtKB-KW"/>
</dbReference>
<evidence type="ECO:0000256" key="8">
    <source>
        <dbReference type="ARBA" id="ARBA00022842"/>
    </source>
</evidence>
<dbReference type="EC" id="3.1.3.3" evidence="4"/>
<evidence type="ECO:0000256" key="10">
    <source>
        <dbReference type="ARBA" id="ARBA00031693"/>
    </source>
</evidence>
<organism evidence="11 12">
    <name type="scientific">candidate division MSBL1 archaeon SCGC-AAA382F02</name>
    <dbReference type="NCBI Taxonomy" id="1698282"/>
    <lineage>
        <taxon>Archaea</taxon>
        <taxon>Methanobacteriati</taxon>
        <taxon>Methanobacteriota</taxon>
        <taxon>candidate division MSBL1</taxon>
    </lineage>
</organism>
<evidence type="ECO:0000256" key="5">
    <source>
        <dbReference type="ARBA" id="ARBA00022605"/>
    </source>
</evidence>
<comment type="cofactor">
    <cofactor evidence="1">
        <name>Mg(2+)</name>
        <dbReference type="ChEBI" id="CHEBI:18420"/>
    </cofactor>
</comment>
<accession>A0A133VJ42</accession>
<keyword evidence="6" id="KW-0479">Metal-binding</keyword>
<evidence type="ECO:0000256" key="4">
    <source>
        <dbReference type="ARBA" id="ARBA00012640"/>
    </source>
</evidence>
<comment type="similarity">
    <text evidence="3">Belongs to the HAD-like hydrolase superfamily. SerB family.</text>
</comment>
<dbReference type="EMBL" id="LHYG01000002">
    <property type="protein sequence ID" value="KXB06463.1"/>
    <property type="molecule type" value="Genomic_DNA"/>
</dbReference>
<dbReference type="UniPathway" id="UPA00135">
    <property type="reaction ID" value="UER00198"/>
</dbReference>
<comment type="caution">
    <text evidence="11">The sequence shown here is derived from an EMBL/GenBank/DDBJ whole genome shotgun (WGS) entry which is preliminary data.</text>
</comment>